<name>A0A1Y5F9S9_9BACT</name>
<feature type="chain" id="PRO_5012893005" evidence="1">
    <location>
        <begin position="19"/>
        <end position="1336"/>
    </location>
</feature>
<dbReference type="Proteomes" id="UP000196531">
    <property type="component" value="Unassembled WGS sequence"/>
</dbReference>
<accession>A0A1Y5F9S9</accession>
<evidence type="ECO:0000256" key="1">
    <source>
        <dbReference type="SAM" id="SignalP"/>
    </source>
</evidence>
<sequence length="1336" mass="152793">MRKIILSFICVLCLSISAASWKDLYKVSSIGKKVIVSYDPVEKIVKLQYRKGLFGSLNVQEYSVSNSVLIDEALADIELRLKSKNFSKEIIEDAIDETTNLKYLNGSSCHIVNFGVATPESAKVLDPLIEEITSKLKEQNEGVESHYLLQIKLEGIGAVELRAVTDDEDKIIQFSLYSNSKDLSHLKIEKDGDYYHVTDKEKHVFTLNVSGEDRERLSILSPTKNNVQNIERVHIKLEKVKNEYVANSFSNNKKIKSQRKKYVDLTKGSADHEGVSRVADTNRFYKSIHADELNPFLNGMVISKELNSLVNESFIKCMDEHYLLSLENNEKDFETKMRPSCIKESMVEGFFSKINRSQKLFSSPIDKAFLSIKEQYLTCLLSKKVFTKKQDMRIFNHPISSSEESVSKCLSISLDSMEKEYLKRSFQDNDEIKSLVSERYLLTTIENELSRKFDSCLKSSKSSRTECRNHVEELASYESLKAILVSKVIKAKKGEKFAGEILSLIVECDKSNKKTCLKSAFVKIENSSLDYHLDNLMKSVFPDDKVSLSKLQTKDFKSRYSVCIEGVGIEDQSLLEAYQLMTDKSYECEVRSLAKVLPVTLVARVLKSEPYSMLPESKKEAFEAVALRYLKKKLRRITSINDIKEVVVGAKRDLLPPFVDFYIGQRLDDTKTSNSARTKVYKDILLSISGDSKLSLKANIDKVLNVQEHKRSDFNTTVFINNTLRNFEVSLYSENHEEAETAEYKDCMKRYSPAWKKISLSTYVGKCERVLLVSKFFKDKKKVLESLVSANFPLSSNEANNALAPVFYLEECLKEQPIYSSDAAKFQKKLDACYLVAKLDVSINLSELKIEQNQKVITSVGGVDVEVVSRYCYNSFFLFMAGDVGKSNLSKVLKDQFKGALGDPGKTDGLIEMLQKSHRRSGTGSILEHLETYVGTRSTRRKINTLLEIVSKVDKFDEEYFDKHLNKCNENVDSMIYSGLRGFILKNIPASFSLDQNSKGETNRDILRRVFDEDLLKEILSLTHKRPNSVTNNSSTKPSELVVTGELSVETLANLIKLIGKYISKGLFFDQDKMKTELVVFRSELKRALKWLNTTDKAVTLSDLQDFFKSTKLADILAYATVAENVSDRFSNFIYTQELSEKAKLRKKFGYKSRSKQSRSQRKEWDRMIEKFSKMRKEVKEMTTSYDFRRLFRDGSEKTRIKLDKIKENYLLPLITKGRATEKSKQEVMAIVADLILKDNAKGGFAERFTGTVAGEFLKNDEDSHWAITKYFFYDDKDFDWQALKKTKSGAKAIDYYSENILLPKILGQRVSNYTKVSRLSYFKKLLKKAQNENDD</sequence>
<comment type="caution">
    <text evidence="2">The sequence shown here is derived from an EMBL/GenBank/DDBJ whole genome shotgun (WGS) entry which is preliminary data.</text>
</comment>
<dbReference type="EMBL" id="MAAO01000006">
    <property type="protein sequence ID" value="OUR96261.1"/>
    <property type="molecule type" value="Genomic_DNA"/>
</dbReference>
<evidence type="ECO:0000313" key="2">
    <source>
        <dbReference type="EMBL" id="OUR96261.1"/>
    </source>
</evidence>
<organism evidence="2 3">
    <name type="scientific">Halobacteriovorax marinus</name>
    <dbReference type="NCBI Taxonomy" id="97084"/>
    <lineage>
        <taxon>Bacteria</taxon>
        <taxon>Pseudomonadati</taxon>
        <taxon>Bdellovibrionota</taxon>
        <taxon>Bacteriovoracia</taxon>
        <taxon>Bacteriovoracales</taxon>
        <taxon>Halobacteriovoraceae</taxon>
        <taxon>Halobacteriovorax</taxon>
    </lineage>
</organism>
<reference evidence="3" key="1">
    <citation type="journal article" date="2017" name="Proc. Natl. Acad. Sci. U.S.A.">
        <title>Simulation of Deepwater Horizon oil plume reveals substrate specialization within a complex community of hydrocarbon-degraders.</title>
        <authorList>
            <person name="Hu P."/>
            <person name="Dubinsky E.A."/>
            <person name="Probst A.J."/>
            <person name="Wang J."/>
            <person name="Sieber C.M.K."/>
            <person name="Tom L.M."/>
            <person name="Gardinali P."/>
            <person name="Banfield J.F."/>
            <person name="Atlas R.M."/>
            <person name="Andersen G.L."/>
        </authorList>
    </citation>
    <scope>NUCLEOTIDE SEQUENCE [LARGE SCALE GENOMIC DNA]</scope>
</reference>
<proteinExistence type="predicted"/>
<gene>
    <name evidence="2" type="ORF">A9Q84_07845</name>
</gene>
<keyword evidence="1" id="KW-0732">Signal</keyword>
<feature type="signal peptide" evidence="1">
    <location>
        <begin position="1"/>
        <end position="18"/>
    </location>
</feature>
<evidence type="ECO:0000313" key="3">
    <source>
        <dbReference type="Proteomes" id="UP000196531"/>
    </source>
</evidence>
<protein>
    <submittedName>
        <fullName evidence="2">Uncharacterized protein</fullName>
    </submittedName>
</protein>